<evidence type="ECO:0000313" key="1">
    <source>
        <dbReference type="EMBL" id="AIY41960.1"/>
    </source>
</evidence>
<name>A0A0A1FDT6_9BURK</name>
<proteinExistence type="predicted"/>
<gene>
    <name evidence="1" type="ORF">LT85_2802</name>
</gene>
<evidence type="ECO:0000313" key="2">
    <source>
        <dbReference type="Proteomes" id="UP000030302"/>
    </source>
</evidence>
<dbReference type="STRING" id="279058.LT85_2802"/>
<dbReference type="EMBL" id="CP009962">
    <property type="protein sequence ID" value="AIY41960.1"/>
    <property type="molecule type" value="Genomic_DNA"/>
</dbReference>
<dbReference type="HOGENOM" id="CLU_3268434_0_0_4"/>
<organism evidence="1 2">
    <name type="scientific">Collimonas arenae</name>
    <dbReference type="NCBI Taxonomy" id="279058"/>
    <lineage>
        <taxon>Bacteria</taxon>
        <taxon>Pseudomonadati</taxon>
        <taxon>Pseudomonadota</taxon>
        <taxon>Betaproteobacteria</taxon>
        <taxon>Burkholderiales</taxon>
        <taxon>Oxalobacteraceae</taxon>
        <taxon>Collimonas</taxon>
    </lineage>
</organism>
<keyword evidence="2" id="KW-1185">Reference proteome</keyword>
<reference evidence="2" key="1">
    <citation type="journal article" date="2014" name="Soil Biol. Biochem.">
        <title>Structure and function of bacterial communities in ageing soils: Insights from the Mendocino ecological staircase.</title>
        <authorList>
            <person name="Uroz S."/>
            <person name="Tech J.J."/>
            <person name="Sawaya N.A."/>
            <person name="Frey-Klett P."/>
            <person name="Leveau J.H.J."/>
        </authorList>
    </citation>
    <scope>NUCLEOTIDE SEQUENCE [LARGE SCALE GENOMIC DNA]</scope>
    <source>
        <strain evidence="2">Cal35</strain>
    </source>
</reference>
<protein>
    <submittedName>
        <fullName evidence="1">Uncharacterized protein</fullName>
    </submittedName>
</protein>
<dbReference type="Proteomes" id="UP000030302">
    <property type="component" value="Chromosome"/>
</dbReference>
<sequence>MAKDAQICQVDIHIENFTNKLTIYEMVLRISFNVRCRKEKY</sequence>
<dbReference type="AlphaFoldDB" id="A0A0A1FDT6"/>
<dbReference type="KEGG" id="care:LT85_2802"/>
<accession>A0A0A1FDT6</accession>